<feature type="region of interest" description="Disordered" evidence="14">
    <location>
        <begin position="1"/>
        <end position="32"/>
    </location>
</feature>
<evidence type="ECO:0000256" key="1">
    <source>
        <dbReference type="ARBA" id="ARBA00004123"/>
    </source>
</evidence>
<evidence type="ECO:0000256" key="9">
    <source>
        <dbReference type="ARBA" id="ARBA00023163"/>
    </source>
</evidence>
<evidence type="ECO:0000256" key="11">
    <source>
        <dbReference type="ARBA" id="ARBA00048017"/>
    </source>
</evidence>
<evidence type="ECO:0000259" key="15">
    <source>
        <dbReference type="PROSITE" id="PS50134"/>
    </source>
</evidence>
<keyword evidence="9" id="KW-0804">Transcription</keyword>
<dbReference type="GO" id="GO:0005667">
    <property type="term" value="C:transcription regulator complex"/>
    <property type="evidence" value="ECO:0007669"/>
    <property type="project" value="TreeGrafter"/>
</dbReference>
<evidence type="ECO:0000256" key="14">
    <source>
        <dbReference type="SAM" id="MobiDB-lite"/>
    </source>
</evidence>
<proteinExistence type="predicted"/>
<dbReference type="GO" id="GO:0004402">
    <property type="term" value="F:histone acetyltransferase activity"/>
    <property type="evidence" value="ECO:0007669"/>
    <property type="project" value="InterPro"/>
</dbReference>
<evidence type="ECO:0000256" key="6">
    <source>
        <dbReference type="ARBA" id="ARBA00022833"/>
    </source>
</evidence>
<evidence type="ECO:0000256" key="7">
    <source>
        <dbReference type="ARBA" id="ARBA00022853"/>
    </source>
</evidence>
<evidence type="ECO:0000313" key="17">
    <source>
        <dbReference type="EMBL" id="CBY36569.1"/>
    </source>
</evidence>
<evidence type="ECO:0000256" key="8">
    <source>
        <dbReference type="ARBA" id="ARBA00023015"/>
    </source>
</evidence>
<dbReference type="InterPro" id="IPR000197">
    <property type="entry name" value="Znf_TAZ"/>
</dbReference>
<comment type="catalytic activity">
    <reaction evidence="11">
        <text>L-lysyl-[protein] + acetyl-CoA = N(6)-acetyl-L-lysyl-[protein] + CoA + H(+)</text>
        <dbReference type="Rhea" id="RHEA:45948"/>
        <dbReference type="Rhea" id="RHEA-COMP:9752"/>
        <dbReference type="Rhea" id="RHEA-COMP:10731"/>
        <dbReference type="ChEBI" id="CHEBI:15378"/>
        <dbReference type="ChEBI" id="CHEBI:29969"/>
        <dbReference type="ChEBI" id="CHEBI:57287"/>
        <dbReference type="ChEBI" id="CHEBI:57288"/>
        <dbReference type="ChEBI" id="CHEBI:61930"/>
        <dbReference type="EC" id="2.3.1.48"/>
    </reaction>
</comment>
<dbReference type="Pfam" id="PF02135">
    <property type="entry name" value="zf-TAZ"/>
    <property type="match status" value="1"/>
</dbReference>
<keyword evidence="13" id="KW-0175">Coiled coil</keyword>
<keyword evidence="8" id="KW-0805">Transcription regulation</keyword>
<dbReference type="OrthoDB" id="10585255at2759"/>
<dbReference type="GO" id="GO:0045944">
    <property type="term" value="P:positive regulation of transcription by RNA polymerase II"/>
    <property type="evidence" value="ECO:0007669"/>
    <property type="project" value="TreeGrafter"/>
</dbReference>
<dbReference type="EC" id="2.3.1.48" evidence="2"/>
<dbReference type="InterPro" id="IPR013178">
    <property type="entry name" value="Histone_AcTrfase_Rtt109/CBP"/>
</dbReference>
<dbReference type="GO" id="GO:0000123">
    <property type="term" value="C:histone acetyltransferase complex"/>
    <property type="evidence" value="ECO:0007669"/>
    <property type="project" value="TreeGrafter"/>
</dbReference>
<dbReference type="InterPro" id="IPR035898">
    <property type="entry name" value="TAZ_dom_sf"/>
</dbReference>
<dbReference type="Proteomes" id="UP000011014">
    <property type="component" value="Unassembled WGS sequence"/>
</dbReference>
<evidence type="ECO:0000256" key="12">
    <source>
        <dbReference type="PROSITE-ProRule" id="PRU00203"/>
    </source>
</evidence>
<reference evidence="16" key="1">
    <citation type="journal article" date="2010" name="Science">
        <title>Plasticity of animal genome architecture unmasked by rapid evolution of a pelagic tunicate.</title>
        <authorList>
            <person name="Denoeud F."/>
            <person name="Henriet S."/>
            <person name="Mungpakdee S."/>
            <person name="Aury J.M."/>
            <person name="Da Silva C."/>
            <person name="Brinkmann H."/>
            <person name="Mikhaleva J."/>
            <person name="Olsen L.C."/>
            <person name="Jubin C."/>
            <person name="Canestro C."/>
            <person name="Bouquet J.M."/>
            <person name="Danks G."/>
            <person name="Poulain J."/>
            <person name="Campsteijn C."/>
            <person name="Adamski M."/>
            <person name="Cross I."/>
            <person name="Yadetie F."/>
            <person name="Muffato M."/>
            <person name="Louis A."/>
            <person name="Butcher S."/>
            <person name="Tsagkogeorga G."/>
            <person name="Konrad A."/>
            <person name="Singh S."/>
            <person name="Jensen M.F."/>
            <person name="Cong E.H."/>
            <person name="Eikeseth-Otteraa H."/>
            <person name="Noel B."/>
            <person name="Anthouard V."/>
            <person name="Porcel B.M."/>
            <person name="Kachouri-Lafond R."/>
            <person name="Nishino A."/>
            <person name="Ugolini M."/>
            <person name="Chourrout P."/>
            <person name="Nishida H."/>
            <person name="Aasland R."/>
            <person name="Huzurbazar S."/>
            <person name="Westhof E."/>
            <person name="Delsuc F."/>
            <person name="Lehrach H."/>
            <person name="Reinhardt R."/>
            <person name="Weissenbach J."/>
            <person name="Roy S.W."/>
            <person name="Artiguenave F."/>
            <person name="Postlethwait J.H."/>
            <person name="Manak J.R."/>
            <person name="Thompson E.M."/>
            <person name="Jaillon O."/>
            <person name="Du Pasquier L."/>
            <person name="Boudinot P."/>
            <person name="Liberles D.A."/>
            <person name="Volff J.N."/>
            <person name="Philippe H."/>
            <person name="Lenhard B."/>
            <person name="Roest Crollius H."/>
            <person name="Wincker P."/>
            <person name="Chourrout D."/>
        </authorList>
    </citation>
    <scope>NUCLEOTIDE SEQUENCE [LARGE SCALE GENOMIC DNA]</scope>
</reference>
<keyword evidence="10" id="KW-0539">Nucleus</keyword>
<keyword evidence="4 12" id="KW-0479">Metal-binding</keyword>
<dbReference type="SUPFAM" id="SSF57933">
    <property type="entry name" value="TAZ domain"/>
    <property type="match status" value="1"/>
</dbReference>
<feature type="domain" description="TAZ-type" evidence="15">
    <location>
        <begin position="236"/>
        <end position="318"/>
    </location>
</feature>
<evidence type="ECO:0000256" key="13">
    <source>
        <dbReference type="SAM" id="Coils"/>
    </source>
</evidence>
<comment type="subcellular location">
    <subcellularLocation>
        <location evidence="1">Nucleus</location>
    </subcellularLocation>
</comment>
<protein>
    <recommendedName>
        <fullName evidence="2">histone acetyltransferase</fullName>
        <ecNumber evidence="2">2.3.1.48</ecNumber>
    </recommendedName>
</protein>
<dbReference type="PANTHER" id="PTHR13808">
    <property type="entry name" value="CBP/P300-RELATED"/>
    <property type="match status" value="1"/>
</dbReference>
<dbReference type="EMBL" id="FN653019">
    <property type="protein sequence ID" value="CBY22608.1"/>
    <property type="molecule type" value="Genomic_DNA"/>
</dbReference>
<evidence type="ECO:0000256" key="4">
    <source>
        <dbReference type="ARBA" id="ARBA00022723"/>
    </source>
</evidence>
<keyword evidence="3" id="KW-0808">Transferase</keyword>
<dbReference type="SMART" id="SM00551">
    <property type="entry name" value="ZnF_TAZ"/>
    <property type="match status" value="1"/>
</dbReference>
<evidence type="ECO:0000313" key="16">
    <source>
        <dbReference type="EMBL" id="CBY22608.1"/>
    </source>
</evidence>
<evidence type="ECO:0000313" key="18">
    <source>
        <dbReference type="Proteomes" id="UP000001307"/>
    </source>
</evidence>
<name>E4WZL2_OIKDI</name>
<dbReference type="GO" id="GO:0031490">
    <property type="term" value="F:chromatin DNA binding"/>
    <property type="evidence" value="ECO:0007669"/>
    <property type="project" value="TreeGrafter"/>
</dbReference>
<dbReference type="PROSITE" id="PS50134">
    <property type="entry name" value="ZF_TAZ"/>
    <property type="match status" value="1"/>
</dbReference>
<dbReference type="PANTHER" id="PTHR13808:SF1">
    <property type="entry name" value="HISTONE ACETYLTRANSFERASE"/>
    <property type="match status" value="1"/>
</dbReference>
<keyword evidence="7" id="KW-0156">Chromatin regulator</keyword>
<dbReference type="GO" id="GO:0005634">
    <property type="term" value="C:nucleus"/>
    <property type="evidence" value="ECO:0007669"/>
    <property type="project" value="UniProtKB-SubCell"/>
</dbReference>
<feature type="coiled-coil region" evidence="13">
    <location>
        <begin position="214"/>
        <end position="243"/>
    </location>
</feature>
<dbReference type="Proteomes" id="UP000001307">
    <property type="component" value="Unassembled WGS sequence"/>
</dbReference>
<dbReference type="EMBL" id="FN654801">
    <property type="protein sequence ID" value="CBY36569.1"/>
    <property type="molecule type" value="Genomic_DNA"/>
</dbReference>
<keyword evidence="5 12" id="KW-0863">Zinc-finger</keyword>
<evidence type="ECO:0000256" key="2">
    <source>
        <dbReference type="ARBA" id="ARBA00013184"/>
    </source>
</evidence>
<dbReference type="GO" id="GO:0003713">
    <property type="term" value="F:transcription coactivator activity"/>
    <property type="evidence" value="ECO:0007669"/>
    <property type="project" value="TreeGrafter"/>
</dbReference>
<evidence type="ECO:0000256" key="3">
    <source>
        <dbReference type="ARBA" id="ARBA00022679"/>
    </source>
</evidence>
<dbReference type="GO" id="GO:0008270">
    <property type="term" value="F:zinc ion binding"/>
    <property type="evidence" value="ECO:0007669"/>
    <property type="project" value="UniProtKB-KW"/>
</dbReference>
<evidence type="ECO:0000256" key="10">
    <source>
        <dbReference type="ARBA" id="ARBA00023242"/>
    </source>
</evidence>
<accession>E4WZL2</accession>
<evidence type="ECO:0000256" key="5">
    <source>
        <dbReference type="ARBA" id="ARBA00022771"/>
    </source>
</evidence>
<keyword evidence="6 12" id="KW-0862">Zinc</keyword>
<dbReference type="Gene3D" id="1.20.1020.10">
    <property type="entry name" value="TAZ domain"/>
    <property type="match status" value="1"/>
</dbReference>
<feature type="zinc finger region" description="TAZ-type" evidence="12">
    <location>
        <begin position="236"/>
        <end position="318"/>
    </location>
</feature>
<feature type="compositionally biased region" description="Basic and acidic residues" evidence="14">
    <location>
        <begin position="11"/>
        <end position="20"/>
    </location>
</feature>
<gene>
    <name evidence="16" type="ORF">GSOID_T00013376001</name>
    <name evidence="17" type="ORF">GSOID_T00029583001</name>
</gene>
<sequence length="338" mass="39820">MAANPFQEALLQKDHQRNHPPEPQVVYSSDVRQPPFSTDTSTLLFQNEYPYVPVAGSVFQPTASDIASSHLTQMRFLYFERMKTHLASISALSGNDYNHKNPENAIFEKTRNMQDYHRNCLQEVENLATHKFTLDCLHGIRGRFERINNVLSREDKMPQFAQLVKHYDQKHFIKDHDHFTCGIVDNSWKWHRPIHAFEMLIQKFYTESEINKLKSAITKENRRIDEEIKIEEEEANLKNLRDLKFCEEMLKIASKCIHDKTNTHCWHPDCEKMKFFIEHSTECTFRNCFICPNFLGLCTFHAKHCDEDDCQTAFCKEIKEKINETTEESKKSSRAEYS</sequence>
<dbReference type="AlphaFoldDB" id="E4WZL2"/>
<keyword evidence="18" id="KW-1185">Reference proteome</keyword>
<organism evidence="16">
    <name type="scientific">Oikopleura dioica</name>
    <name type="common">Tunicate</name>
    <dbReference type="NCBI Taxonomy" id="34765"/>
    <lineage>
        <taxon>Eukaryota</taxon>
        <taxon>Metazoa</taxon>
        <taxon>Chordata</taxon>
        <taxon>Tunicata</taxon>
        <taxon>Appendicularia</taxon>
        <taxon>Copelata</taxon>
        <taxon>Oikopleuridae</taxon>
        <taxon>Oikopleura</taxon>
    </lineage>
</organism>
<dbReference type="InParanoid" id="E4WZL2"/>